<reference evidence="1" key="1">
    <citation type="journal article" date="2020" name="Nature">
        <title>Giant virus diversity and host interactions through global metagenomics.</title>
        <authorList>
            <person name="Schulz F."/>
            <person name="Roux S."/>
            <person name="Paez-Espino D."/>
            <person name="Jungbluth S."/>
            <person name="Walsh D.A."/>
            <person name="Denef V.J."/>
            <person name="McMahon K.D."/>
            <person name="Konstantinidis K.T."/>
            <person name="Eloe-Fadrosh E.A."/>
            <person name="Kyrpides N.C."/>
            <person name="Woyke T."/>
        </authorList>
    </citation>
    <scope>NUCLEOTIDE SEQUENCE</scope>
    <source>
        <strain evidence="1">GVMAG-M-3300009161-34</strain>
    </source>
</reference>
<proteinExistence type="predicted"/>
<name>A0A6C0EXD3_9ZZZZ</name>
<dbReference type="EMBL" id="MN738965">
    <property type="protein sequence ID" value="QHT33371.1"/>
    <property type="molecule type" value="Genomic_DNA"/>
</dbReference>
<evidence type="ECO:0000313" key="1">
    <source>
        <dbReference type="EMBL" id="QHT33371.1"/>
    </source>
</evidence>
<accession>A0A6C0EXD3</accession>
<protein>
    <submittedName>
        <fullName evidence="1">Uncharacterized protein</fullName>
    </submittedName>
</protein>
<organism evidence="1">
    <name type="scientific">viral metagenome</name>
    <dbReference type="NCBI Taxonomy" id="1070528"/>
    <lineage>
        <taxon>unclassified sequences</taxon>
        <taxon>metagenomes</taxon>
        <taxon>organismal metagenomes</taxon>
    </lineage>
</organism>
<sequence>MATVKDYVFDNLTRIGNDSCGMNQRNIQNLNSSNYTLNNFFSSDCNMTRPIDFAINQPGINFTGSHQVGMGGCNIDTNSELFNGSIMTHPRCRISLFERPFKTVPYLGRGESNPLVESRLWQGDYNINKKSVNPSSEVCFVNHEMYPLIPSIAATISNPSNLIEGVAVNGWIRGGIPSRELEQQNTYSSCSS</sequence>
<dbReference type="AlphaFoldDB" id="A0A6C0EXD3"/>